<dbReference type="Proteomes" id="UP001189429">
    <property type="component" value="Unassembled WGS sequence"/>
</dbReference>
<evidence type="ECO:0000313" key="2">
    <source>
        <dbReference type="EMBL" id="CAK0875227.1"/>
    </source>
</evidence>
<keyword evidence="1" id="KW-0732">Signal</keyword>
<organism evidence="2 3">
    <name type="scientific">Prorocentrum cordatum</name>
    <dbReference type="NCBI Taxonomy" id="2364126"/>
    <lineage>
        <taxon>Eukaryota</taxon>
        <taxon>Sar</taxon>
        <taxon>Alveolata</taxon>
        <taxon>Dinophyceae</taxon>
        <taxon>Prorocentrales</taxon>
        <taxon>Prorocentraceae</taxon>
        <taxon>Prorocentrum</taxon>
    </lineage>
</organism>
<evidence type="ECO:0000313" key="3">
    <source>
        <dbReference type="Proteomes" id="UP001189429"/>
    </source>
</evidence>
<feature type="signal peptide" evidence="1">
    <location>
        <begin position="1"/>
        <end position="36"/>
    </location>
</feature>
<sequence length="217" mass="22792">AMRGARGAAARRGHRCGAWLWGAAVALVPSCRAAAAATVAPAAGTTSRGVTSPTNATPVDTVSAVMVTANASAEASMGSAAGTVVGGTTSATSASAANASTGGARAPEDCSRYPDCPVDCTKCKQASGPRARAVLPHFQGGRRVEAMCALLASLRWRSRARHYNFDARRLYRWCIVCRQPCRRGPSKGYCRRSYECRVDEGFRGRHMERSGLTCHAV</sequence>
<keyword evidence="3" id="KW-1185">Reference proteome</keyword>
<accession>A0ABN9VRT4</accession>
<comment type="caution">
    <text evidence="2">The sequence shown here is derived from an EMBL/GenBank/DDBJ whole genome shotgun (WGS) entry which is preliminary data.</text>
</comment>
<gene>
    <name evidence="2" type="ORF">PCOR1329_LOCUS59937</name>
</gene>
<feature type="chain" id="PRO_5047517027" evidence="1">
    <location>
        <begin position="37"/>
        <end position="217"/>
    </location>
</feature>
<protein>
    <submittedName>
        <fullName evidence="2">Uncharacterized protein</fullName>
    </submittedName>
</protein>
<proteinExistence type="predicted"/>
<dbReference type="EMBL" id="CAUYUJ010017490">
    <property type="protein sequence ID" value="CAK0875227.1"/>
    <property type="molecule type" value="Genomic_DNA"/>
</dbReference>
<name>A0ABN9VRT4_9DINO</name>
<reference evidence="2" key="1">
    <citation type="submission" date="2023-10" db="EMBL/GenBank/DDBJ databases">
        <authorList>
            <person name="Chen Y."/>
            <person name="Shah S."/>
            <person name="Dougan E. K."/>
            <person name="Thang M."/>
            <person name="Chan C."/>
        </authorList>
    </citation>
    <scope>NUCLEOTIDE SEQUENCE [LARGE SCALE GENOMIC DNA]</scope>
</reference>
<feature type="non-terminal residue" evidence="2">
    <location>
        <position position="1"/>
    </location>
</feature>
<evidence type="ECO:0000256" key="1">
    <source>
        <dbReference type="SAM" id="SignalP"/>
    </source>
</evidence>